<proteinExistence type="predicted"/>
<protein>
    <submittedName>
        <fullName evidence="1">Uncharacterized protein</fullName>
    </submittedName>
</protein>
<dbReference type="OrthoDB" id="5559898at2759"/>
<sequence length="143" mass="15474">MSVEAPPTPMSVQDLKRVKNSIIRNPVAKTALSRDAAFMRSLVECVDVASVGGTVGNEIRVEAAHIVTSLSFGSESTLETLLRLQTPRILVFALSQFTLTDPLPLRSAYARSLRAIVASVAEIVGPSEYGLRPPRRTSSTTHR</sequence>
<dbReference type="Proteomes" id="UP000521943">
    <property type="component" value="Unassembled WGS sequence"/>
</dbReference>
<gene>
    <name evidence="1" type="ORF">DFP72DRAFT_1014920</name>
</gene>
<name>A0A8H6HKN2_9AGAR</name>
<reference evidence="1 2" key="1">
    <citation type="submission" date="2020-07" db="EMBL/GenBank/DDBJ databases">
        <title>Comparative genomics of pyrophilous fungi reveals a link between fire events and developmental genes.</title>
        <authorList>
            <consortium name="DOE Joint Genome Institute"/>
            <person name="Steindorff A.S."/>
            <person name="Carver A."/>
            <person name="Calhoun S."/>
            <person name="Stillman K."/>
            <person name="Liu H."/>
            <person name="Lipzen A."/>
            <person name="Pangilinan J."/>
            <person name="Labutti K."/>
            <person name="Bruns T.D."/>
            <person name="Grigoriev I.V."/>
        </authorList>
    </citation>
    <scope>NUCLEOTIDE SEQUENCE [LARGE SCALE GENOMIC DNA]</scope>
    <source>
        <strain evidence="1 2">CBS 144469</strain>
    </source>
</reference>
<organism evidence="1 2">
    <name type="scientific">Ephemerocybe angulata</name>
    <dbReference type="NCBI Taxonomy" id="980116"/>
    <lineage>
        <taxon>Eukaryota</taxon>
        <taxon>Fungi</taxon>
        <taxon>Dikarya</taxon>
        <taxon>Basidiomycota</taxon>
        <taxon>Agaricomycotina</taxon>
        <taxon>Agaricomycetes</taxon>
        <taxon>Agaricomycetidae</taxon>
        <taxon>Agaricales</taxon>
        <taxon>Agaricineae</taxon>
        <taxon>Psathyrellaceae</taxon>
        <taxon>Ephemerocybe</taxon>
    </lineage>
</organism>
<keyword evidence="2" id="KW-1185">Reference proteome</keyword>
<dbReference type="EMBL" id="JACGCI010000068">
    <property type="protein sequence ID" value="KAF6748779.1"/>
    <property type="molecule type" value="Genomic_DNA"/>
</dbReference>
<evidence type="ECO:0000313" key="2">
    <source>
        <dbReference type="Proteomes" id="UP000521943"/>
    </source>
</evidence>
<accession>A0A8H6HKN2</accession>
<comment type="caution">
    <text evidence="1">The sequence shown here is derived from an EMBL/GenBank/DDBJ whole genome shotgun (WGS) entry which is preliminary data.</text>
</comment>
<dbReference type="AlphaFoldDB" id="A0A8H6HKN2"/>
<evidence type="ECO:0000313" key="1">
    <source>
        <dbReference type="EMBL" id="KAF6748779.1"/>
    </source>
</evidence>